<dbReference type="AlphaFoldDB" id="A0A2C9LFU3"/>
<proteinExistence type="inferred from homology"/>
<keyword evidence="4 8" id="KW-0808">Transferase</keyword>
<evidence type="ECO:0000256" key="2">
    <source>
        <dbReference type="ARBA" id="ARBA00007647"/>
    </source>
</evidence>
<evidence type="ECO:0000256" key="3">
    <source>
        <dbReference type="ARBA" id="ARBA00022676"/>
    </source>
</evidence>
<dbReference type="KEGG" id="bgt:106075879"/>
<organism evidence="9 10">
    <name type="scientific">Biomphalaria glabrata</name>
    <name type="common">Bloodfluke planorb</name>
    <name type="synonym">Freshwater snail</name>
    <dbReference type="NCBI Taxonomy" id="6526"/>
    <lineage>
        <taxon>Eukaryota</taxon>
        <taxon>Metazoa</taxon>
        <taxon>Spiralia</taxon>
        <taxon>Lophotrochozoa</taxon>
        <taxon>Mollusca</taxon>
        <taxon>Gastropoda</taxon>
        <taxon>Heterobranchia</taxon>
        <taxon>Euthyneura</taxon>
        <taxon>Panpulmonata</taxon>
        <taxon>Hygrophila</taxon>
        <taxon>Lymnaeoidea</taxon>
        <taxon>Planorbidae</taxon>
        <taxon>Biomphalaria</taxon>
    </lineage>
</organism>
<dbReference type="EnsemblMetazoa" id="BGLB030623-RA">
    <property type="protein sequence ID" value="BGLB030623-PA"/>
    <property type="gene ID" value="BGLB030623"/>
</dbReference>
<name>A0A2C9LFU3_BIOGL</name>
<dbReference type="Proteomes" id="UP000076420">
    <property type="component" value="Unassembled WGS sequence"/>
</dbReference>
<evidence type="ECO:0000256" key="8">
    <source>
        <dbReference type="RuleBase" id="RU366017"/>
    </source>
</evidence>
<evidence type="ECO:0000313" key="10">
    <source>
        <dbReference type="Proteomes" id="UP000076420"/>
    </source>
</evidence>
<comment type="subcellular location">
    <subcellularLocation>
        <location evidence="1">Membrane</location>
        <topology evidence="1">Single-pass membrane protein</topology>
    </subcellularLocation>
</comment>
<dbReference type="VEuPathDB" id="VectorBase:BGLB030623"/>
<dbReference type="VEuPathDB" id="VectorBase:BGLAX_046209"/>
<gene>
    <name evidence="9" type="primary">106075879</name>
</gene>
<sequence length="171" mass="19660">MQVAYSRLDPVRLVEWFEYMKLVGVSKVLTFYNSLHPDSMNVFKYYISTGFLELISYKPRSIKGITEINFTDDNSQTRQARQDKTLLVRDCQFRLGGYDYVMTIDFDEFPVPIAPYGTLNWIIQATRGVINDAVTCSDANGDCDFSLRLQESVTPEGVAPIYQKTEFNFSQ</sequence>
<comment type="similarity">
    <text evidence="2 8">Belongs to the glycosyltransferase 92 family.</text>
</comment>
<dbReference type="PANTHER" id="PTHR21461">
    <property type="entry name" value="GLYCOSYLTRANSFERASE FAMILY 92 PROTEIN"/>
    <property type="match status" value="1"/>
</dbReference>
<evidence type="ECO:0000256" key="6">
    <source>
        <dbReference type="ARBA" id="ARBA00022989"/>
    </source>
</evidence>
<dbReference type="InterPro" id="IPR008166">
    <property type="entry name" value="Glyco_transf_92"/>
</dbReference>
<evidence type="ECO:0000313" key="9">
    <source>
        <dbReference type="EnsemblMetazoa" id="BGLB030623-PA"/>
    </source>
</evidence>
<dbReference type="EC" id="2.4.1.-" evidence="8"/>
<dbReference type="PANTHER" id="PTHR21461:SF69">
    <property type="entry name" value="GLYCOSYLTRANSFERASE FAMILY 92 PROTEIN"/>
    <property type="match status" value="1"/>
</dbReference>
<dbReference type="GO" id="GO:0016020">
    <property type="term" value="C:membrane"/>
    <property type="evidence" value="ECO:0007669"/>
    <property type="project" value="UniProtKB-SubCell"/>
</dbReference>
<keyword evidence="7" id="KW-0472">Membrane</keyword>
<keyword evidence="3 8" id="KW-0328">Glycosyltransferase</keyword>
<evidence type="ECO:0000256" key="1">
    <source>
        <dbReference type="ARBA" id="ARBA00004167"/>
    </source>
</evidence>
<accession>A0A2C9LFU3</accession>
<evidence type="ECO:0000256" key="4">
    <source>
        <dbReference type="ARBA" id="ARBA00022679"/>
    </source>
</evidence>
<evidence type="ECO:0000256" key="5">
    <source>
        <dbReference type="ARBA" id="ARBA00022692"/>
    </source>
</evidence>
<reference evidence="9" key="1">
    <citation type="submission" date="2020-05" db="UniProtKB">
        <authorList>
            <consortium name="EnsemblMetazoa"/>
        </authorList>
    </citation>
    <scope>IDENTIFICATION</scope>
    <source>
        <strain evidence="9">BB02</strain>
    </source>
</reference>
<dbReference type="GO" id="GO:0016757">
    <property type="term" value="F:glycosyltransferase activity"/>
    <property type="evidence" value="ECO:0007669"/>
    <property type="project" value="UniProtKB-UniRule"/>
</dbReference>
<keyword evidence="5" id="KW-0812">Transmembrane</keyword>
<evidence type="ECO:0000256" key="7">
    <source>
        <dbReference type="ARBA" id="ARBA00023136"/>
    </source>
</evidence>
<keyword evidence="6" id="KW-1133">Transmembrane helix</keyword>
<dbReference type="Pfam" id="PF01697">
    <property type="entry name" value="Glyco_transf_92"/>
    <property type="match status" value="1"/>
</dbReference>
<dbReference type="GO" id="GO:0005737">
    <property type="term" value="C:cytoplasm"/>
    <property type="evidence" value="ECO:0007669"/>
    <property type="project" value="TreeGrafter"/>
</dbReference>
<protein>
    <recommendedName>
        <fullName evidence="8">Glycosyltransferase family 92 protein</fullName>
        <ecNumber evidence="8">2.4.1.-</ecNumber>
    </recommendedName>
</protein>